<dbReference type="AlphaFoldDB" id="A0A225E2E4"/>
<protein>
    <submittedName>
        <fullName evidence="2">Uncharacterized protein</fullName>
    </submittedName>
</protein>
<keyword evidence="3" id="KW-1185">Reference proteome</keyword>
<name>A0A225E2E4_9BACT</name>
<proteinExistence type="predicted"/>
<evidence type="ECO:0000313" key="3">
    <source>
        <dbReference type="Proteomes" id="UP000214646"/>
    </source>
</evidence>
<dbReference type="Proteomes" id="UP000214646">
    <property type="component" value="Unassembled WGS sequence"/>
</dbReference>
<accession>A0A225E2E4</accession>
<sequence>MLTYTVQQITSVSETTLEEGTNKPVVGATVTKLALTRRWEIKAADATGATLELSITAMRQQINRPGPADKDGKSTVDSSVLDSATPEGREQMAVYLNKPIATVKLDTQGRVVEATVVSGSADRLKAELPFRLMLPDALPGAGATWERAFVVKLDPPNGTGEKYEATQTYTYKGDNTGSAVIAVATALKTAPKDMAELPALVPFLWEGEVYFHKDSGRYAGARLTVKKEVANHQGEGTKFVYETQYTEALAEK</sequence>
<dbReference type="EMBL" id="NIDE01000001">
    <property type="protein sequence ID" value="OWK47413.1"/>
    <property type="molecule type" value="Genomic_DNA"/>
</dbReference>
<organism evidence="2 3">
    <name type="scientific">Fimbriiglobus ruber</name>
    <dbReference type="NCBI Taxonomy" id="1908690"/>
    <lineage>
        <taxon>Bacteria</taxon>
        <taxon>Pseudomonadati</taxon>
        <taxon>Planctomycetota</taxon>
        <taxon>Planctomycetia</taxon>
        <taxon>Gemmatales</taxon>
        <taxon>Gemmataceae</taxon>
        <taxon>Fimbriiglobus</taxon>
    </lineage>
</organism>
<feature type="region of interest" description="Disordered" evidence="1">
    <location>
        <begin position="63"/>
        <end position="84"/>
    </location>
</feature>
<evidence type="ECO:0000313" key="2">
    <source>
        <dbReference type="EMBL" id="OWK47413.1"/>
    </source>
</evidence>
<comment type="caution">
    <text evidence="2">The sequence shown here is derived from an EMBL/GenBank/DDBJ whole genome shotgun (WGS) entry which is preliminary data.</text>
</comment>
<evidence type="ECO:0000256" key="1">
    <source>
        <dbReference type="SAM" id="MobiDB-lite"/>
    </source>
</evidence>
<reference evidence="3" key="1">
    <citation type="submission" date="2017-06" db="EMBL/GenBank/DDBJ databases">
        <title>Genome analysis of Fimbriiglobus ruber SP5, the first member of the order Planctomycetales with confirmed chitinolytic capability.</title>
        <authorList>
            <person name="Ravin N.V."/>
            <person name="Rakitin A.L."/>
            <person name="Ivanova A.A."/>
            <person name="Beletsky A.V."/>
            <person name="Kulichevskaya I.S."/>
            <person name="Mardanov A.V."/>
            <person name="Dedysh S.N."/>
        </authorList>
    </citation>
    <scope>NUCLEOTIDE SEQUENCE [LARGE SCALE GENOMIC DNA]</scope>
    <source>
        <strain evidence="3">SP5</strain>
    </source>
</reference>
<gene>
    <name evidence="2" type="ORF">FRUB_01112</name>
</gene>